<protein>
    <submittedName>
        <fullName evidence="3">Beta-carotene ketolase</fullName>
    </submittedName>
</protein>
<keyword evidence="4" id="KW-1185">Reference proteome</keyword>
<evidence type="ECO:0000259" key="2">
    <source>
        <dbReference type="Pfam" id="PF00487"/>
    </source>
</evidence>
<feature type="transmembrane region" description="Helical" evidence="1">
    <location>
        <begin position="88"/>
        <end position="106"/>
    </location>
</feature>
<dbReference type="InterPro" id="IPR005804">
    <property type="entry name" value="FA_desaturase_dom"/>
</dbReference>
<dbReference type="Proteomes" id="UP000290759">
    <property type="component" value="Unassembled WGS sequence"/>
</dbReference>
<keyword evidence="1" id="KW-1133">Transmembrane helix</keyword>
<feature type="transmembrane region" description="Helical" evidence="1">
    <location>
        <begin position="49"/>
        <end position="68"/>
    </location>
</feature>
<accession>A0A4Q2U0W1</accession>
<name>A0A4Q2U0W1_9HYPH</name>
<dbReference type="Pfam" id="PF00487">
    <property type="entry name" value="FA_desaturase"/>
    <property type="match status" value="2"/>
</dbReference>
<feature type="domain" description="Fatty acid desaturase" evidence="2">
    <location>
        <begin position="49"/>
        <end position="144"/>
    </location>
</feature>
<organism evidence="3 4">
    <name type="scientific">Lichenibacterium minor</name>
    <dbReference type="NCBI Taxonomy" id="2316528"/>
    <lineage>
        <taxon>Bacteria</taxon>
        <taxon>Pseudomonadati</taxon>
        <taxon>Pseudomonadota</taxon>
        <taxon>Alphaproteobacteria</taxon>
        <taxon>Hyphomicrobiales</taxon>
        <taxon>Lichenihabitantaceae</taxon>
        <taxon>Lichenibacterium</taxon>
    </lineage>
</organism>
<gene>
    <name evidence="3" type="ORF">D3273_20865</name>
</gene>
<keyword evidence="1" id="KW-0812">Transmembrane</keyword>
<keyword evidence="1" id="KW-0472">Membrane</keyword>
<comment type="caution">
    <text evidence="3">The sequence shown here is derived from an EMBL/GenBank/DDBJ whole genome shotgun (WGS) entry which is preliminary data.</text>
</comment>
<evidence type="ECO:0000313" key="3">
    <source>
        <dbReference type="EMBL" id="RYC30069.1"/>
    </source>
</evidence>
<feature type="transmembrane region" description="Helical" evidence="1">
    <location>
        <begin position="20"/>
        <end position="42"/>
    </location>
</feature>
<evidence type="ECO:0000256" key="1">
    <source>
        <dbReference type="SAM" id="Phobius"/>
    </source>
</evidence>
<dbReference type="GO" id="GO:0006629">
    <property type="term" value="P:lipid metabolic process"/>
    <property type="evidence" value="ECO:0007669"/>
    <property type="project" value="InterPro"/>
</dbReference>
<evidence type="ECO:0000313" key="4">
    <source>
        <dbReference type="Proteomes" id="UP000290759"/>
    </source>
</evidence>
<reference evidence="3 4" key="1">
    <citation type="submission" date="2018-12" db="EMBL/GenBank/DDBJ databases">
        <authorList>
            <person name="Grouzdev D.S."/>
            <person name="Krutkina M.S."/>
        </authorList>
    </citation>
    <scope>NUCLEOTIDE SEQUENCE [LARGE SCALE GENOMIC DNA]</scope>
    <source>
        <strain evidence="3 4">RmlP026</strain>
    </source>
</reference>
<dbReference type="OrthoDB" id="9792534at2"/>
<feature type="domain" description="Fatty acid desaturase" evidence="2">
    <location>
        <begin position="153"/>
        <end position="249"/>
    </location>
</feature>
<dbReference type="AlphaFoldDB" id="A0A4Q2U0W1"/>
<feature type="transmembrane region" description="Helical" evidence="1">
    <location>
        <begin position="143"/>
        <end position="165"/>
    </location>
</feature>
<proteinExistence type="predicted"/>
<feature type="transmembrane region" description="Helical" evidence="1">
    <location>
        <begin position="171"/>
        <end position="192"/>
    </location>
</feature>
<dbReference type="RefSeq" id="WP_129228828.1">
    <property type="nucleotide sequence ID" value="NZ_QYBB01000033.1"/>
</dbReference>
<sequence>MSTTAAPVRSTDRYSRQAAIGLALAASVLAGWLALHVLDVFLLPWRAALLMAPLLVAVQCWLSVGLFIVAHDAMHGSLAPFRPGINRAVGRVVLMLYAGIWYDALVARHFAHHRAPGTDEDPDFAGDGHVPFLRWFGRFFAEYLSVGQIARLMAASAAYVFLFHVPLERLLLFWALPAILSAFQLFYFGTYLPHRAEEAEEFGDQHRARSNDFSWTLSLLTCFHFGYHHEHHDNPSVPWWRLPSRRRNALPGAGA</sequence>
<reference evidence="3 4" key="2">
    <citation type="submission" date="2019-02" db="EMBL/GenBank/DDBJ databases">
        <title>'Lichenibacterium ramalinii' gen. nov. sp. nov., 'Lichenibacterium minor' gen. nov. sp. nov.</title>
        <authorList>
            <person name="Pankratov T."/>
        </authorList>
    </citation>
    <scope>NUCLEOTIDE SEQUENCE [LARGE SCALE GENOMIC DNA]</scope>
    <source>
        <strain evidence="3 4">RmlP026</strain>
    </source>
</reference>
<dbReference type="EMBL" id="QYBB01000033">
    <property type="protein sequence ID" value="RYC30069.1"/>
    <property type="molecule type" value="Genomic_DNA"/>
</dbReference>